<evidence type="ECO:0000256" key="2">
    <source>
        <dbReference type="ARBA" id="ARBA00022475"/>
    </source>
</evidence>
<proteinExistence type="inferred from homology"/>
<evidence type="ECO:0000256" key="4">
    <source>
        <dbReference type="ARBA" id="ARBA00022500"/>
    </source>
</evidence>
<dbReference type="InterPro" id="IPR000014">
    <property type="entry name" value="PAS"/>
</dbReference>
<keyword evidence="7 12" id="KW-1133">Transmembrane helix</keyword>
<dbReference type="PANTHER" id="PTHR32089">
    <property type="entry name" value="METHYL-ACCEPTING CHEMOTAXIS PROTEIN MCPB"/>
    <property type="match status" value="1"/>
</dbReference>
<dbReference type="FunFam" id="1.10.287.950:FF:000001">
    <property type="entry name" value="Methyl-accepting chemotaxis sensory transducer"/>
    <property type="match status" value="1"/>
</dbReference>
<feature type="domain" description="Methyl-accepting transducer" evidence="13">
    <location>
        <begin position="245"/>
        <end position="481"/>
    </location>
</feature>
<organism evidence="14 15">
    <name type="scientific">Ferrimonas marina</name>
    <dbReference type="NCBI Taxonomy" id="299255"/>
    <lineage>
        <taxon>Bacteria</taxon>
        <taxon>Pseudomonadati</taxon>
        <taxon>Pseudomonadota</taxon>
        <taxon>Gammaproteobacteria</taxon>
        <taxon>Alteromonadales</taxon>
        <taxon>Ferrimonadaceae</taxon>
        <taxon>Ferrimonas</taxon>
    </lineage>
</organism>
<dbReference type="InterPro" id="IPR013655">
    <property type="entry name" value="PAS_fold_3"/>
</dbReference>
<dbReference type="Gene3D" id="3.30.450.20">
    <property type="entry name" value="PAS domain"/>
    <property type="match status" value="1"/>
</dbReference>
<evidence type="ECO:0000256" key="9">
    <source>
        <dbReference type="ARBA" id="ARBA00023224"/>
    </source>
</evidence>
<dbReference type="InterPro" id="IPR035965">
    <property type="entry name" value="PAS-like_dom_sf"/>
</dbReference>
<protein>
    <submittedName>
        <fullName evidence="14">Methyl-accepting chemotaxis sensory transducer with Pas/Pac sensor</fullName>
    </submittedName>
</protein>
<dbReference type="GO" id="GO:0052131">
    <property type="term" value="P:positive aerotaxis"/>
    <property type="evidence" value="ECO:0007669"/>
    <property type="project" value="UniProtKB-ARBA"/>
</dbReference>
<dbReference type="PROSITE" id="PS50111">
    <property type="entry name" value="CHEMOTAXIS_TRANSDUC_2"/>
    <property type="match status" value="1"/>
</dbReference>
<dbReference type="STRING" id="299255.SAMN02745129_3820"/>
<dbReference type="Pfam" id="PF08447">
    <property type="entry name" value="PAS_3"/>
    <property type="match status" value="1"/>
</dbReference>
<name>A0A1M5XZ02_9GAMM</name>
<dbReference type="GO" id="GO:0007165">
    <property type="term" value="P:signal transduction"/>
    <property type="evidence" value="ECO:0007669"/>
    <property type="project" value="UniProtKB-KW"/>
</dbReference>
<gene>
    <name evidence="14" type="ORF">SAMN02745129_3820</name>
</gene>
<evidence type="ECO:0000259" key="13">
    <source>
        <dbReference type="PROSITE" id="PS50111"/>
    </source>
</evidence>
<keyword evidence="6 12" id="KW-0812">Transmembrane</keyword>
<sequence>MRNNQPITGQEKRYPADTILLSTTDTRGNIKYANPDFSEVSEFSIEELQGAPHNLVRHPDMPPQAFESLWQRIRSGRPWFGIVKNRTKSGDHYWVNAYVTPVYEHGEIHEYQSVRRQPQAQHVAQAEAIYAQLNRGKTPKALRPARIGFAQRLALGGAAMAAITAALASWQPLLGGIIGALLTFLLLARQLAPLKQLALRSRELVDDPVARGVFAGRQDEIGDIGLAIDFLGTELGGVVGRMADSAESLCGMGKQLNDTVKDTERRATQQSEQTTAAATAVEEMSVSFNEVADNAGQVAQALTQSLADADAGSQVLDQVSGAIEGLSNEVARIAGEVATIEQDSQAITQVLDVIRGIAEQTNLLALNAAIEAARAGESGRGFAVVADEVRSLAQRTAESTGQIEKIIDQFQHSSQNANRAMQTGQQAAESAVALVREADQAFDALRDAVSRVHGRSDSIASAMSQQRIVTQDISAAIQTISDLARCSQQQAQNTAKRGRDMSRLASKQAELSRQFWQHGVERGR</sequence>
<evidence type="ECO:0000256" key="7">
    <source>
        <dbReference type="ARBA" id="ARBA00022989"/>
    </source>
</evidence>
<keyword evidence="5" id="KW-0997">Cell inner membrane</keyword>
<dbReference type="Proteomes" id="UP000184268">
    <property type="component" value="Unassembled WGS sequence"/>
</dbReference>
<keyword evidence="2" id="KW-1003">Cell membrane</keyword>
<evidence type="ECO:0000256" key="6">
    <source>
        <dbReference type="ARBA" id="ARBA00022692"/>
    </source>
</evidence>
<accession>A0A1M5XZ02</accession>
<keyword evidence="8 12" id="KW-0472">Membrane</keyword>
<evidence type="ECO:0000256" key="5">
    <source>
        <dbReference type="ARBA" id="ARBA00022519"/>
    </source>
</evidence>
<keyword evidence="9 11" id="KW-0807">Transducer</keyword>
<dbReference type="OrthoDB" id="5675566at2"/>
<dbReference type="FunFam" id="3.30.450.20:FF:000046">
    <property type="entry name" value="Aerotaxis sensor receptor"/>
    <property type="match status" value="1"/>
</dbReference>
<dbReference type="GO" id="GO:0005886">
    <property type="term" value="C:plasma membrane"/>
    <property type="evidence" value="ECO:0007669"/>
    <property type="project" value="UniProtKB-SubCell"/>
</dbReference>
<evidence type="ECO:0000256" key="8">
    <source>
        <dbReference type="ARBA" id="ARBA00023136"/>
    </source>
</evidence>
<evidence type="ECO:0000256" key="10">
    <source>
        <dbReference type="ARBA" id="ARBA00029447"/>
    </source>
</evidence>
<dbReference type="SUPFAM" id="SSF58104">
    <property type="entry name" value="Methyl-accepting chemotaxis protein (MCP) signaling domain"/>
    <property type="match status" value="1"/>
</dbReference>
<dbReference type="Gene3D" id="1.10.287.950">
    <property type="entry name" value="Methyl-accepting chemotaxis protein"/>
    <property type="match status" value="1"/>
</dbReference>
<evidence type="ECO:0000313" key="15">
    <source>
        <dbReference type="Proteomes" id="UP000184268"/>
    </source>
</evidence>
<dbReference type="PANTHER" id="PTHR32089:SF74">
    <property type="entry name" value="METHYL-ACCEPTING CHEMOTAXIS PROTEIN AER"/>
    <property type="match status" value="1"/>
</dbReference>
<evidence type="ECO:0000256" key="11">
    <source>
        <dbReference type="PROSITE-ProRule" id="PRU00284"/>
    </source>
</evidence>
<evidence type="ECO:0000256" key="12">
    <source>
        <dbReference type="SAM" id="Phobius"/>
    </source>
</evidence>
<dbReference type="InterPro" id="IPR004090">
    <property type="entry name" value="Chemotax_Me-accpt_rcpt"/>
</dbReference>
<dbReference type="PRINTS" id="PR00260">
    <property type="entry name" value="CHEMTRNSDUCR"/>
</dbReference>
<dbReference type="CDD" id="cd00130">
    <property type="entry name" value="PAS"/>
    <property type="match status" value="1"/>
</dbReference>
<keyword evidence="15" id="KW-1185">Reference proteome</keyword>
<dbReference type="EMBL" id="FQXG01000006">
    <property type="protein sequence ID" value="SHI04972.1"/>
    <property type="molecule type" value="Genomic_DNA"/>
</dbReference>
<feature type="transmembrane region" description="Helical" evidence="12">
    <location>
        <begin position="173"/>
        <end position="192"/>
    </location>
</feature>
<comment type="subcellular location">
    <subcellularLocation>
        <location evidence="1">Cell inner membrane</location>
        <topology evidence="1">Multi-pass membrane protein</topology>
    </subcellularLocation>
</comment>
<evidence type="ECO:0000256" key="1">
    <source>
        <dbReference type="ARBA" id="ARBA00004429"/>
    </source>
</evidence>
<dbReference type="SMART" id="SM00283">
    <property type="entry name" value="MA"/>
    <property type="match status" value="1"/>
</dbReference>
<dbReference type="AlphaFoldDB" id="A0A1M5XZ02"/>
<reference evidence="14 15" key="1">
    <citation type="submission" date="2016-11" db="EMBL/GenBank/DDBJ databases">
        <authorList>
            <person name="Jaros S."/>
            <person name="Januszkiewicz K."/>
            <person name="Wedrychowicz H."/>
        </authorList>
    </citation>
    <scope>NUCLEOTIDE SEQUENCE [LARGE SCALE GENOMIC DNA]</scope>
    <source>
        <strain evidence="14 15">DSM 16917</strain>
    </source>
</reference>
<keyword evidence="3" id="KW-0488">Methylation</keyword>
<dbReference type="NCBIfam" id="TIGR00229">
    <property type="entry name" value="sensory_box"/>
    <property type="match status" value="1"/>
</dbReference>
<dbReference type="CDD" id="cd11386">
    <property type="entry name" value="MCP_signal"/>
    <property type="match status" value="1"/>
</dbReference>
<keyword evidence="4" id="KW-0145">Chemotaxis</keyword>
<evidence type="ECO:0000313" key="14">
    <source>
        <dbReference type="EMBL" id="SHI04972.1"/>
    </source>
</evidence>
<dbReference type="RefSeq" id="WP_082766752.1">
    <property type="nucleotide sequence ID" value="NZ_FQXG01000006.1"/>
</dbReference>
<evidence type="ECO:0000256" key="3">
    <source>
        <dbReference type="ARBA" id="ARBA00022481"/>
    </source>
</evidence>
<dbReference type="SUPFAM" id="SSF55785">
    <property type="entry name" value="PYP-like sensor domain (PAS domain)"/>
    <property type="match status" value="1"/>
</dbReference>
<comment type="similarity">
    <text evidence="10">Belongs to the methyl-accepting chemotaxis (MCP) protein family.</text>
</comment>
<dbReference type="GO" id="GO:0004888">
    <property type="term" value="F:transmembrane signaling receptor activity"/>
    <property type="evidence" value="ECO:0007669"/>
    <property type="project" value="InterPro"/>
</dbReference>
<dbReference type="InterPro" id="IPR004089">
    <property type="entry name" value="MCPsignal_dom"/>
</dbReference>
<dbReference type="Pfam" id="PF00015">
    <property type="entry name" value="MCPsignal"/>
    <property type="match status" value="1"/>
</dbReference>